<dbReference type="EMBL" id="CAFBNL010000077">
    <property type="protein sequence ID" value="CAB4958580.1"/>
    <property type="molecule type" value="Genomic_DNA"/>
</dbReference>
<sequence length="103" mass="11471">MGVVDRRNLDLLAFDVLPDIEFGPVRNGEYSNVLTAFMPTVVEVPEFRSLILWVPLTELVAERVDAFLGARLLFVPAPTPKCGIVFSIRDSIEECNCLEFVSA</sequence>
<organism evidence="1">
    <name type="scientific">freshwater metagenome</name>
    <dbReference type="NCBI Taxonomy" id="449393"/>
    <lineage>
        <taxon>unclassified sequences</taxon>
        <taxon>metagenomes</taxon>
        <taxon>ecological metagenomes</taxon>
    </lineage>
</organism>
<evidence type="ECO:0000313" key="1">
    <source>
        <dbReference type="EMBL" id="CAB4958580.1"/>
    </source>
</evidence>
<reference evidence="1" key="1">
    <citation type="submission" date="2020-05" db="EMBL/GenBank/DDBJ databases">
        <authorList>
            <person name="Chiriac C."/>
            <person name="Salcher M."/>
            <person name="Ghai R."/>
            <person name="Kavagutti S V."/>
        </authorList>
    </citation>
    <scope>NUCLEOTIDE SEQUENCE</scope>
</reference>
<proteinExistence type="predicted"/>
<dbReference type="AlphaFoldDB" id="A0A6J7KRX0"/>
<gene>
    <name evidence="1" type="ORF">UFOPK3789_01141</name>
</gene>
<accession>A0A6J7KRX0</accession>
<protein>
    <submittedName>
        <fullName evidence="1">Unannotated protein</fullName>
    </submittedName>
</protein>
<name>A0A6J7KRX0_9ZZZZ</name>